<sequence>MANANHKSRPVITERFVKIQESARHHSLTRVLRAIRAHRKLNTTYYPWIKLAGVWLEDAGFEAGERVRITVEHQRLIITPM</sequence>
<dbReference type="GO" id="GO:0016788">
    <property type="term" value="F:hydrolase activity, acting on ester bonds"/>
    <property type="evidence" value="ECO:0007669"/>
    <property type="project" value="InterPro"/>
</dbReference>
<gene>
    <name evidence="2" type="ORF">DT99_25690</name>
</gene>
<protein>
    <recommendedName>
        <fullName evidence="1">Toxin SymE-like domain-containing protein</fullName>
    </recommendedName>
</protein>
<name>A0A071M707_9BURK</name>
<feature type="domain" description="Toxin SymE-like" evidence="1">
    <location>
        <begin position="39"/>
        <end position="80"/>
    </location>
</feature>
<dbReference type="GO" id="GO:0005737">
    <property type="term" value="C:cytoplasm"/>
    <property type="evidence" value="ECO:0007669"/>
    <property type="project" value="InterPro"/>
</dbReference>
<dbReference type="OrthoDB" id="9035207at2"/>
<organism evidence="2">
    <name type="scientific">Burkholderia cenocepacia</name>
    <dbReference type="NCBI Taxonomy" id="95486"/>
    <lineage>
        <taxon>Bacteria</taxon>
        <taxon>Pseudomonadati</taxon>
        <taxon>Pseudomonadota</taxon>
        <taxon>Betaproteobacteria</taxon>
        <taxon>Burkholderiales</taxon>
        <taxon>Burkholderiaceae</taxon>
        <taxon>Burkholderia</taxon>
        <taxon>Burkholderia cepacia complex</taxon>
    </lineage>
</organism>
<comment type="caution">
    <text evidence="2">The sequence shown here is derived from an EMBL/GenBank/DDBJ whole genome shotgun (WGS) entry which is preliminary data.</text>
</comment>
<evidence type="ECO:0000259" key="1">
    <source>
        <dbReference type="Pfam" id="PF08845"/>
    </source>
</evidence>
<dbReference type="EMBL" id="JJOA01000025">
    <property type="protein sequence ID" value="KEA56568.1"/>
    <property type="molecule type" value="Genomic_DNA"/>
</dbReference>
<dbReference type="InterPro" id="IPR014944">
    <property type="entry name" value="Toxin_SymE-like"/>
</dbReference>
<evidence type="ECO:0000313" key="2">
    <source>
        <dbReference type="EMBL" id="KEA56568.1"/>
    </source>
</evidence>
<dbReference type="Pfam" id="PF08845">
    <property type="entry name" value="SymE_toxin"/>
    <property type="match status" value="1"/>
</dbReference>
<accession>A0A071M707</accession>
<reference evidence="2" key="1">
    <citation type="submission" date="2014-04" db="EMBL/GenBank/DDBJ databases">
        <title>In planta biocontrol of soil-borne Fusarium wilt of banana through a plant endophytic bacterium, Burkholderia cenocepacia 869T2.</title>
        <authorList>
            <person name="Ho Y.-N."/>
            <person name="Chiang H.-M."/>
            <person name="Chao C.-P."/>
            <person name="Su C.-C."/>
            <person name="Hsu H.-F."/>
            <person name="Guo C.-T."/>
            <person name="Hsieh J.-L."/>
            <person name="Huang C.-C."/>
        </authorList>
    </citation>
    <scope>NUCLEOTIDE SEQUENCE [LARGE SCALE GENOMIC DNA]</scope>
    <source>
        <strain evidence="2">869T2</strain>
    </source>
</reference>
<proteinExistence type="predicted"/>
<dbReference type="GO" id="GO:0003723">
    <property type="term" value="F:RNA binding"/>
    <property type="evidence" value="ECO:0007669"/>
    <property type="project" value="InterPro"/>
</dbReference>
<dbReference type="AlphaFoldDB" id="A0A071M707"/>
<dbReference type="GO" id="GO:0016070">
    <property type="term" value="P:RNA metabolic process"/>
    <property type="evidence" value="ECO:0007669"/>
    <property type="project" value="InterPro"/>
</dbReference>